<dbReference type="GO" id="GO:0045944">
    <property type="term" value="P:positive regulation of transcription by RNA polymerase II"/>
    <property type="evidence" value="ECO:0007669"/>
    <property type="project" value="TreeGrafter"/>
</dbReference>
<dbReference type="GO" id="GO:0000122">
    <property type="term" value="P:negative regulation of transcription by RNA polymerase II"/>
    <property type="evidence" value="ECO:0007669"/>
    <property type="project" value="InterPro"/>
</dbReference>
<organism evidence="4 5">
    <name type="scientific">Oryzias javanicus</name>
    <name type="common">Javanese ricefish</name>
    <name type="synonym">Aplocheilus javanicus</name>
    <dbReference type="NCBI Taxonomy" id="123683"/>
    <lineage>
        <taxon>Eukaryota</taxon>
        <taxon>Metazoa</taxon>
        <taxon>Chordata</taxon>
        <taxon>Craniata</taxon>
        <taxon>Vertebrata</taxon>
        <taxon>Euteleostomi</taxon>
        <taxon>Actinopterygii</taxon>
        <taxon>Neopterygii</taxon>
        <taxon>Teleostei</taxon>
        <taxon>Neoteleostei</taxon>
        <taxon>Acanthomorphata</taxon>
        <taxon>Ovalentaria</taxon>
        <taxon>Atherinomorphae</taxon>
        <taxon>Beloniformes</taxon>
        <taxon>Adrianichthyidae</taxon>
        <taxon>Oryziinae</taxon>
        <taxon>Oryzias</taxon>
    </lineage>
</organism>
<dbReference type="PRINTS" id="PR01502">
    <property type="entry name" value="UXTPROTEIN"/>
</dbReference>
<name>A0A3S2PBJ0_ORYJA</name>
<feature type="non-terminal residue" evidence="4">
    <location>
        <position position="1"/>
    </location>
</feature>
<reference evidence="4 5" key="2">
    <citation type="submission" date="2019-01" db="EMBL/GenBank/DDBJ databases">
        <title>A chromosome length genome reference of the Java medaka (oryzias javanicus).</title>
        <authorList>
            <person name="Herpin A."/>
            <person name="Takehana Y."/>
            <person name="Naruse K."/>
            <person name="Ansai S."/>
            <person name="Kawaguchi M."/>
        </authorList>
    </citation>
    <scope>NUCLEOTIDE SEQUENCE [LARGE SCALE GENOMIC DNA]</scope>
    <source>
        <strain evidence="4">RS831</strain>
        <tissue evidence="4">Whole body</tissue>
    </source>
</reference>
<evidence type="ECO:0000256" key="2">
    <source>
        <dbReference type="ARBA" id="ARBA00070776"/>
    </source>
</evidence>
<evidence type="ECO:0000313" key="4">
    <source>
        <dbReference type="EMBL" id="RVE71236.1"/>
    </source>
</evidence>
<protein>
    <recommendedName>
        <fullName evidence="2">Protein UXT</fullName>
    </recommendedName>
    <alternativeName>
        <fullName evidence="3">Ubiquitously expressed transcript protein</fullName>
    </alternativeName>
</protein>
<dbReference type="InterPro" id="IPR004127">
    <property type="entry name" value="Prefoldin_subunit_alpha"/>
</dbReference>
<dbReference type="PANTHER" id="PTHR13345:SF9">
    <property type="entry name" value="PROTEIN UXT"/>
    <property type="match status" value="1"/>
</dbReference>
<dbReference type="Pfam" id="PF02996">
    <property type="entry name" value="Prefoldin"/>
    <property type="match status" value="1"/>
</dbReference>
<evidence type="ECO:0000256" key="3">
    <source>
        <dbReference type="ARBA" id="ARBA00082448"/>
    </source>
</evidence>
<dbReference type="InterPro" id="IPR009053">
    <property type="entry name" value="Prefoldin"/>
</dbReference>
<proteinExistence type="inferred from homology"/>
<dbReference type="EMBL" id="CM012443">
    <property type="protein sequence ID" value="RVE71236.1"/>
    <property type="molecule type" value="Genomic_DNA"/>
</dbReference>
<dbReference type="OrthoDB" id="433124at2759"/>
<sequence length="289" mass="32727">ERFRINNVLYGPSYIWAARQVPVSIRSVSCCFLWSCSTTGKCSAHTHVLVVLDLLQSLDLPQSLVGDAVLQPPQSHLLQSHRFSSLSETTSVISLNAHLFRRTRKCLVGVLPVQNLVYTQLTARGAGCLCGCELKASRSRMEQKVLQYETFIEEVLRRDLRKVLEHRDQVYEEISQYLLLKNTIQSLQEAGSQRLQTDVDLGCNFFVQAEVEDPSRIFVAVGFGFFVEMSLDEALRFIEKKTSQLTVFTEQLTKDSAKIRANIRMVLEGLRELQGLSDALDSPRRDILS</sequence>
<evidence type="ECO:0000256" key="1">
    <source>
        <dbReference type="ARBA" id="ARBA00007666"/>
    </source>
</evidence>
<keyword evidence="5" id="KW-1185">Reference proteome</keyword>
<evidence type="ECO:0000313" key="5">
    <source>
        <dbReference type="Proteomes" id="UP000283210"/>
    </source>
</evidence>
<dbReference type="GO" id="GO:0003714">
    <property type="term" value="F:transcription corepressor activity"/>
    <property type="evidence" value="ECO:0007669"/>
    <property type="project" value="InterPro"/>
</dbReference>
<reference evidence="4 5" key="1">
    <citation type="submission" date="2018-11" db="EMBL/GenBank/DDBJ databases">
        <authorList>
            <person name="Lopez-Roques C."/>
            <person name="Donnadieu C."/>
            <person name="Bouchez O."/>
            <person name="Klopp C."/>
            <person name="Cabau C."/>
            <person name="Zahm M."/>
        </authorList>
    </citation>
    <scope>NUCLEOTIDE SEQUENCE [LARGE SCALE GENOMIC DNA]</scope>
    <source>
        <strain evidence="4">RS831</strain>
        <tissue evidence="4">Whole body</tissue>
    </source>
</reference>
<dbReference type="InterPro" id="IPR003994">
    <property type="entry name" value="UXT"/>
</dbReference>
<dbReference type="SUPFAM" id="SSF46579">
    <property type="entry name" value="Prefoldin"/>
    <property type="match status" value="1"/>
</dbReference>
<dbReference type="Proteomes" id="UP000283210">
    <property type="component" value="Chromosome 7"/>
</dbReference>
<dbReference type="GO" id="GO:0016592">
    <property type="term" value="C:mediator complex"/>
    <property type="evidence" value="ECO:0007669"/>
    <property type="project" value="TreeGrafter"/>
</dbReference>
<dbReference type="CDD" id="cd23158">
    <property type="entry name" value="Prefoldin_UXT"/>
    <property type="match status" value="1"/>
</dbReference>
<dbReference type="AlphaFoldDB" id="A0A3S2PBJ0"/>
<dbReference type="Gene3D" id="1.10.287.370">
    <property type="match status" value="1"/>
</dbReference>
<comment type="similarity">
    <text evidence="1">Belongs to the UXT family.</text>
</comment>
<dbReference type="FunFam" id="1.10.287.370:FF:000007">
    <property type="entry name" value="UXT isoform 1"/>
    <property type="match status" value="1"/>
</dbReference>
<gene>
    <name evidence="4" type="ORF">OJAV_G00071830</name>
</gene>
<accession>A0A3S2PBJ0</accession>
<dbReference type="PANTHER" id="PTHR13345">
    <property type="entry name" value="MEDIATOR OF RNA POLYMERASE II TRANSCRIPTION SUBUNIT 10"/>
    <property type="match status" value="1"/>
</dbReference>